<evidence type="ECO:0000313" key="11">
    <source>
        <dbReference type="EMBL" id="AVQ32144.1"/>
    </source>
</evidence>
<protein>
    <recommendedName>
        <fullName evidence="3">Multidrug export protein MepA</fullName>
    </recommendedName>
</protein>
<evidence type="ECO:0000256" key="1">
    <source>
        <dbReference type="ARBA" id="ARBA00004651"/>
    </source>
</evidence>
<evidence type="ECO:0000256" key="3">
    <source>
        <dbReference type="ARBA" id="ARBA00022106"/>
    </source>
</evidence>
<feature type="transmembrane region" description="Helical" evidence="10">
    <location>
        <begin position="162"/>
        <end position="180"/>
    </location>
</feature>
<dbReference type="PANTHER" id="PTHR43823:SF3">
    <property type="entry name" value="MULTIDRUG EXPORT PROTEIN MEPA"/>
    <property type="match status" value="1"/>
</dbReference>
<dbReference type="InterPro" id="IPR051327">
    <property type="entry name" value="MATE_MepA_subfamily"/>
</dbReference>
<feature type="transmembrane region" description="Helical" evidence="10">
    <location>
        <begin position="262"/>
        <end position="285"/>
    </location>
</feature>
<keyword evidence="12" id="KW-1185">Reference proteome</keyword>
<dbReference type="InterPro" id="IPR048279">
    <property type="entry name" value="MdtK-like"/>
</dbReference>
<feature type="transmembrane region" description="Helical" evidence="10">
    <location>
        <begin position="306"/>
        <end position="328"/>
    </location>
</feature>
<evidence type="ECO:0000313" key="12">
    <source>
        <dbReference type="Proteomes" id="UP000241238"/>
    </source>
</evidence>
<dbReference type="EMBL" id="CP028103">
    <property type="protein sequence ID" value="AVQ32144.1"/>
    <property type="molecule type" value="Genomic_DNA"/>
</dbReference>
<accession>A0ABN5JIQ6</accession>
<feature type="transmembrane region" description="Helical" evidence="10">
    <location>
        <begin position="50"/>
        <end position="74"/>
    </location>
</feature>
<evidence type="ECO:0000256" key="4">
    <source>
        <dbReference type="ARBA" id="ARBA00022448"/>
    </source>
</evidence>
<keyword evidence="9" id="KW-0046">Antibiotic resistance</keyword>
<sequence>MKKNIMLKSFIKYVTLNVIGMIGFSCYILADTYFVSKGMGANGLTSLNLAIPVYTFINGISLMIGIGGGAKYVLLSAKGEKDKANTIFTSSVQAGILCGLAFLTVGILLGNKISYILGADNVTFAMTSLYLKTIMAFAPFIILNNIFLVFVRNDGNPKLSMLGMLFGSFSNIILDYVFIFPLNLGIFGAAFATGLSPVISMIILSIYLLKRKNQFHLKKEKLNIKEVIKLCGTGASSFITEISSGIVLIVFNMVILKLKGNIGVAAYGIVANLALVVMAIFTGIAQGVQPLVSKSYGNKEKEQLYYILKYSIFLSVTIAILVYGIVFFSTDTLVSIFNKEKNKELSNLAVSGIHIYFTGFLFAGVNIILSVFFSSMEHSKTGFIISITRGFVAIVPAVLLLSYIFGMTGVWLSFPMAEIFALFSVIYFIYSNRSFFKK</sequence>
<keyword evidence="6 10" id="KW-0812">Transmembrane</keyword>
<reference evidence="12" key="1">
    <citation type="journal article" date="2018" name="MSphere">
        <title>Fusobacterium Genomics Using MinION and Illumina Sequencing Enables Genome Completion and Correction.</title>
        <authorList>
            <person name="Todd S.M."/>
            <person name="Settlage R.E."/>
            <person name="Lahmers K.K."/>
            <person name="Slade D.J."/>
        </authorList>
    </citation>
    <scope>NUCLEOTIDE SEQUENCE [LARGE SCALE GENOMIC DNA]</scope>
    <source>
        <strain evidence="12">ATCC 27725</strain>
    </source>
</reference>
<dbReference type="CDD" id="cd13143">
    <property type="entry name" value="MATE_MepA_like"/>
    <property type="match status" value="1"/>
</dbReference>
<feature type="transmembrane region" description="Helical" evidence="10">
    <location>
        <begin position="12"/>
        <end position="30"/>
    </location>
</feature>
<comment type="subcellular location">
    <subcellularLocation>
        <location evidence="1">Cell membrane</location>
        <topology evidence="1">Multi-pass membrane protein</topology>
    </subcellularLocation>
</comment>
<evidence type="ECO:0000256" key="2">
    <source>
        <dbReference type="ARBA" id="ARBA00008417"/>
    </source>
</evidence>
<feature type="transmembrane region" description="Helical" evidence="10">
    <location>
        <begin position="411"/>
        <end position="430"/>
    </location>
</feature>
<feature type="transmembrane region" description="Helical" evidence="10">
    <location>
        <begin position="129"/>
        <end position="150"/>
    </location>
</feature>
<organism evidence="11 12">
    <name type="scientific">Fusobacterium varium ATCC 27725</name>
    <dbReference type="NCBI Taxonomy" id="469618"/>
    <lineage>
        <taxon>Bacteria</taxon>
        <taxon>Fusobacteriati</taxon>
        <taxon>Fusobacteriota</taxon>
        <taxon>Fusobacteriia</taxon>
        <taxon>Fusobacteriales</taxon>
        <taxon>Fusobacteriaceae</taxon>
        <taxon>Fusobacterium</taxon>
    </lineage>
</organism>
<dbReference type="PIRSF" id="PIRSF006603">
    <property type="entry name" value="DinF"/>
    <property type="match status" value="1"/>
</dbReference>
<feature type="transmembrane region" description="Helical" evidence="10">
    <location>
        <begin position="383"/>
        <end position="405"/>
    </location>
</feature>
<evidence type="ECO:0000256" key="9">
    <source>
        <dbReference type="ARBA" id="ARBA00023251"/>
    </source>
</evidence>
<dbReference type="RefSeq" id="WP_005948609.1">
    <property type="nucleotide sequence ID" value="NZ_CP028103.1"/>
</dbReference>
<dbReference type="PROSITE" id="PS51257">
    <property type="entry name" value="PROKAR_LIPOPROTEIN"/>
    <property type="match status" value="1"/>
</dbReference>
<dbReference type="InterPro" id="IPR002528">
    <property type="entry name" value="MATE_fam"/>
</dbReference>
<gene>
    <name evidence="11" type="ORF">C4N18_13260</name>
</gene>
<keyword evidence="7 10" id="KW-1133">Transmembrane helix</keyword>
<feature type="transmembrane region" description="Helical" evidence="10">
    <location>
        <begin position="230"/>
        <end position="256"/>
    </location>
</feature>
<dbReference type="GeneID" id="77468969"/>
<evidence type="ECO:0000256" key="6">
    <source>
        <dbReference type="ARBA" id="ARBA00022692"/>
    </source>
</evidence>
<evidence type="ECO:0000256" key="10">
    <source>
        <dbReference type="SAM" id="Phobius"/>
    </source>
</evidence>
<feature type="transmembrane region" description="Helical" evidence="10">
    <location>
        <begin position="86"/>
        <end position="109"/>
    </location>
</feature>
<name>A0ABN5JIQ6_FUSVA</name>
<keyword evidence="5" id="KW-1003">Cell membrane</keyword>
<keyword evidence="8 10" id="KW-0472">Membrane</keyword>
<dbReference type="InterPro" id="IPR045070">
    <property type="entry name" value="MATE_MepA-like"/>
</dbReference>
<dbReference type="PANTHER" id="PTHR43823">
    <property type="entry name" value="SPORULATION PROTEIN YKVU"/>
    <property type="match status" value="1"/>
</dbReference>
<dbReference type="Pfam" id="PF01554">
    <property type="entry name" value="MatE"/>
    <property type="match status" value="2"/>
</dbReference>
<dbReference type="Proteomes" id="UP000241238">
    <property type="component" value="Chromosome"/>
</dbReference>
<feature type="transmembrane region" description="Helical" evidence="10">
    <location>
        <begin position="348"/>
        <end position="371"/>
    </location>
</feature>
<proteinExistence type="inferred from homology"/>
<evidence type="ECO:0000256" key="7">
    <source>
        <dbReference type="ARBA" id="ARBA00022989"/>
    </source>
</evidence>
<comment type="similarity">
    <text evidence="2">Belongs to the multi antimicrobial extrusion (MATE) (TC 2.A.66.1) family. MepA subfamily.</text>
</comment>
<evidence type="ECO:0000256" key="8">
    <source>
        <dbReference type="ARBA" id="ARBA00023136"/>
    </source>
</evidence>
<evidence type="ECO:0000256" key="5">
    <source>
        <dbReference type="ARBA" id="ARBA00022475"/>
    </source>
</evidence>
<feature type="transmembrane region" description="Helical" evidence="10">
    <location>
        <begin position="186"/>
        <end position="209"/>
    </location>
</feature>
<keyword evidence="4" id="KW-0813">Transport</keyword>